<dbReference type="AlphaFoldDB" id="A0AAU7NSN4"/>
<dbReference type="EMBL" id="CP157743">
    <property type="protein sequence ID" value="XBS19988.1"/>
    <property type="molecule type" value="Genomic_DNA"/>
</dbReference>
<keyword evidence="2" id="KW-0235">DNA replication</keyword>
<gene>
    <name evidence="4" type="ORF">Q9L42_016760</name>
</gene>
<organism evidence="4 5">
    <name type="scientific">Methylomarinum roseum</name>
    <dbReference type="NCBI Taxonomy" id="3067653"/>
    <lineage>
        <taxon>Bacteria</taxon>
        <taxon>Pseudomonadati</taxon>
        <taxon>Pseudomonadota</taxon>
        <taxon>Gammaproteobacteria</taxon>
        <taxon>Methylococcales</taxon>
        <taxon>Methylococcaceae</taxon>
        <taxon>Methylomarinum</taxon>
    </lineage>
</organism>
<evidence type="ECO:0000259" key="3">
    <source>
        <dbReference type="SMART" id="SM00278"/>
    </source>
</evidence>
<dbReference type="Pfam" id="PF14520">
    <property type="entry name" value="HHH_5"/>
    <property type="match status" value="1"/>
</dbReference>
<dbReference type="InterPro" id="IPR010994">
    <property type="entry name" value="RuvA_2-like"/>
</dbReference>
<name>A0AAU7NSN4_9GAMM</name>
<dbReference type="InterPro" id="IPR010996">
    <property type="entry name" value="HHH_MUS81"/>
</dbReference>
<feature type="domain" description="Helix-hairpin-helix DNA-binding motif class 1" evidence="3">
    <location>
        <begin position="54"/>
        <end position="73"/>
    </location>
</feature>
<dbReference type="SMART" id="SM00278">
    <property type="entry name" value="HhH1"/>
    <property type="match status" value="3"/>
</dbReference>
<evidence type="ECO:0000256" key="2">
    <source>
        <dbReference type="ARBA" id="ARBA00022705"/>
    </source>
</evidence>
<dbReference type="PANTHER" id="PTHR11276:SF28">
    <property type="entry name" value="DNA POLYMERASE LAMBDA"/>
    <property type="match status" value="1"/>
</dbReference>
<feature type="domain" description="Helix-hairpin-helix DNA-binding motif class 1" evidence="3">
    <location>
        <begin position="93"/>
        <end position="112"/>
    </location>
</feature>
<accession>A0AAU7NSN4</accession>
<evidence type="ECO:0000313" key="5">
    <source>
        <dbReference type="Proteomes" id="UP001225378"/>
    </source>
</evidence>
<dbReference type="PANTHER" id="PTHR11276">
    <property type="entry name" value="DNA POLYMERASE TYPE-X FAMILY MEMBER"/>
    <property type="match status" value="1"/>
</dbReference>
<dbReference type="Pfam" id="PF14716">
    <property type="entry name" value="HHH_8"/>
    <property type="match status" value="1"/>
</dbReference>
<dbReference type="GO" id="GO:0006281">
    <property type="term" value="P:DNA repair"/>
    <property type="evidence" value="ECO:0007669"/>
    <property type="project" value="InterPro"/>
</dbReference>
<dbReference type="Gene3D" id="1.10.150.110">
    <property type="entry name" value="DNA polymerase beta, N-terminal domain-like"/>
    <property type="match status" value="1"/>
</dbReference>
<dbReference type="SUPFAM" id="SSF47802">
    <property type="entry name" value="DNA polymerase beta, N-terminal domain-like"/>
    <property type="match status" value="1"/>
</dbReference>
<reference evidence="4 5" key="1">
    <citation type="journal article" date="2024" name="Microbiology">
        <title>Methylomarinum rosea sp. nov., a novel halophilic methanotrophic bacterium from the hypersaline Lake Elton.</title>
        <authorList>
            <person name="Suleimanov R.Z."/>
            <person name="Oshkin I.Y."/>
            <person name="Danilova O.V."/>
            <person name="Suzina N.E."/>
            <person name="Dedysh S.N."/>
        </authorList>
    </citation>
    <scope>NUCLEOTIDE SEQUENCE [LARGE SCALE GENOMIC DNA]</scope>
    <source>
        <strain evidence="4 5">Ch1-1</strain>
    </source>
</reference>
<dbReference type="KEGG" id="mech:Q9L42_016760"/>
<feature type="domain" description="Helix-hairpin-helix DNA-binding motif class 1" evidence="3">
    <location>
        <begin position="128"/>
        <end position="147"/>
    </location>
</feature>
<dbReference type="InterPro" id="IPR022312">
    <property type="entry name" value="DNA_pol_X"/>
</dbReference>
<keyword evidence="5" id="KW-1185">Reference proteome</keyword>
<dbReference type="Gene3D" id="1.10.150.20">
    <property type="entry name" value="5' to 3' exonuclease, C-terminal subdomain"/>
    <property type="match status" value="1"/>
</dbReference>
<dbReference type="InterPro" id="IPR003583">
    <property type="entry name" value="Hlx-hairpin-Hlx_DNA-bd_motif"/>
</dbReference>
<dbReference type="Proteomes" id="UP001225378">
    <property type="component" value="Chromosome"/>
</dbReference>
<evidence type="ECO:0000313" key="4">
    <source>
        <dbReference type="EMBL" id="XBS19988.1"/>
    </source>
</evidence>
<evidence type="ECO:0000256" key="1">
    <source>
        <dbReference type="ARBA" id="ARBA00022634"/>
    </source>
</evidence>
<protein>
    <submittedName>
        <fullName evidence="4">Helix-hairpin-helix domain-containing protein</fullName>
    </submittedName>
</protein>
<dbReference type="SUPFAM" id="SSF47781">
    <property type="entry name" value="RuvA domain 2-like"/>
    <property type="match status" value="1"/>
</dbReference>
<proteinExistence type="predicted"/>
<dbReference type="GO" id="GO:0003887">
    <property type="term" value="F:DNA-directed DNA polymerase activity"/>
    <property type="evidence" value="ECO:0007669"/>
    <property type="project" value="InterPro"/>
</dbReference>
<sequence>MKNKEIADKLNEIGELLEQQGANPFRSNAYLRAAKTIAQLTRPATEIIDHQGVAGLIELPAIGEGIARSIYEYVATGRMSRLESLKAGHDPIELFEQIPGIGPTLAHRLIEVLHIDTLEALEVAAHNGRLSEVPGFSANKVEMVQAWLDHVFGYRRPATKRQEAIAEPEVALLLQIDFLYRKKAGADELPKIAPKRFNPSSQAWLPIMHVTKKGWHFTALFSNTPRAHQLQKTDDWVVLFFYDDEHHEGQHTVVTETKGSLKGQRVVRGREGECRDYYAGQSR</sequence>
<dbReference type="InterPro" id="IPR027421">
    <property type="entry name" value="DNA_pol_lamdba_lyase_dom_sf"/>
</dbReference>
<keyword evidence="1" id="KW-0237">DNA synthesis</keyword>
<dbReference type="RefSeq" id="WP_305907281.1">
    <property type="nucleotide sequence ID" value="NZ_CP157743.1"/>
</dbReference>
<dbReference type="GO" id="GO:0003677">
    <property type="term" value="F:DNA binding"/>
    <property type="evidence" value="ECO:0007669"/>
    <property type="project" value="InterPro"/>
</dbReference>